<accession>A0A7X0M537</accession>
<organism evidence="1 2">
    <name type="scientific">Sphaerisporangium rubeum</name>
    <dbReference type="NCBI Taxonomy" id="321317"/>
    <lineage>
        <taxon>Bacteria</taxon>
        <taxon>Bacillati</taxon>
        <taxon>Actinomycetota</taxon>
        <taxon>Actinomycetes</taxon>
        <taxon>Streptosporangiales</taxon>
        <taxon>Streptosporangiaceae</taxon>
        <taxon>Sphaerisporangium</taxon>
    </lineage>
</organism>
<gene>
    <name evidence="1" type="ORF">BJ992_001351</name>
</gene>
<proteinExistence type="predicted"/>
<comment type="caution">
    <text evidence="1">The sequence shown here is derived from an EMBL/GenBank/DDBJ whole genome shotgun (WGS) entry which is preliminary data.</text>
</comment>
<dbReference type="AlphaFoldDB" id="A0A7X0M537"/>
<protein>
    <submittedName>
        <fullName evidence="1">Uncharacterized protein</fullName>
    </submittedName>
</protein>
<dbReference type="RefSeq" id="WP_343073002.1">
    <property type="nucleotide sequence ID" value="NZ_BAAALO010000111.1"/>
</dbReference>
<evidence type="ECO:0000313" key="2">
    <source>
        <dbReference type="Proteomes" id="UP000555564"/>
    </source>
</evidence>
<sequence>MLVEQQHGLPTVFVYALDPATRKYVVSSVQRGSFKVDVPFPIEIDLNEIDKL</sequence>
<reference evidence="1 2" key="1">
    <citation type="submission" date="2020-08" db="EMBL/GenBank/DDBJ databases">
        <title>Sequencing the genomes of 1000 actinobacteria strains.</title>
        <authorList>
            <person name="Klenk H.-P."/>
        </authorList>
    </citation>
    <scope>NUCLEOTIDE SEQUENCE [LARGE SCALE GENOMIC DNA]</scope>
    <source>
        <strain evidence="1 2">DSM 44936</strain>
    </source>
</reference>
<name>A0A7X0M537_9ACTN</name>
<evidence type="ECO:0000313" key="1">
    <source>
        <dbReference type="EMBL" id="MBB6471920.1"/>
    </source>
</evidence>
<dbReference type="EMBL" id="JACHIU010000001">
    <property type="protein sequence ID" value="MBB6471920.1"/>
    <property type="molecule type" value="Genomic_DNA"/>
</dbReference>
<dbReference type="Proteomes" id="UP000555564">
    <property type="component" value="Unassembled WGS sequence"/>
</dbReference>
<keyword evidence="2" id="KW-1185">Reference proteome</keyword>